<dbReference type="AlphaFoldDB" id="A0A9P6KNW3"/>
<dbReference type="EMBL" id="WJXW01000009">
    <property type="protein sequence ID" value="KAF9733390.1"/>
    <property type="molecule type" value="Genomic_DNA"/>
</dbReference>
<evidence type="ECO:0008006" key="3">
    <source>
        <dbReference type="Google" id="ProtNLM"/>
    </source>
</evidence>
<dbReference type="GO" id="GO:0000444">
    <property type="term" value="C:MIS12/MIND type complex"/>
    <property type="evidence" value="ECO:0007669"/>
    <property type="project" value="TreeGrafter"/>
</dbReference>
<sequence>MDPEHRKIELQSPADLSHLTSQLRTLARQKLDLHLPPQPDTSAPDDLRAQVEALVDAFTSQLLAGMRRNISINGVDVVPRGVVDENGEVVGAGEDGGEGESEGELVIEEFEAFDEKLRKRVGAVVERRDGLVEAISRHRRETGRAAARRWEEEWVRSGEGLGVVGAEDEHEESVGGVEALRRQEEVERGWARAVEGLGRLNGGLPETRARLERAGEVVGYLGGKTEG</sequence>
<gene>
    <name evidence="1" type="ORF">PMIN01_09073</name>
</gene>
<dbReference type="InterPro" id="IPR013950">
    <property type="entry name" value="Mis14/Nsl1"/>
</dbReference>
<accession>A0A9P6KNW3</accession>
<reference evidence="1" key="1">
    <citation type="journal article" date="2020" name="Mol. Plant Microbe Interact.">
        <title>Genome Sequence of the Biocontrol Agent Coniothyrium minitans strain Conio (IMI 134523).</title>
        <authorList>
            <person name="Patel D."/>
            <person name="Shittu T.A."/>
            <person name="Baroncelli R."/>
            <person name="Muthumeenakshi S."/>
            <person name="Osborne T.H."/>
            <person name="Janganan T.K."/>
            <person name="Sreenivasaprasad S."/>
        </authorList>
    </citation>
    <scope>NUCLEOTIDE SEQUENCE</scope>
    <source>
        <strain evidence="1">Conio</strain>
    </source>
</reference>
<protein>
    <recommendedName>
        <fullName evidence="3">Kinetochore protein mis14</fullName>
    </recommendedName>
</protein>
<dbReference type="PANTHER" id="PTHR31749:SF3">
    <property type="entry name" value="KINETOCHORE-ASSOCIATED PROTEIN NSL1 HOMOLOG"/>
    <property type="match status" value="1"/>
</dbReference>
<keyword evidence="2" id="KW-1185">Reference proteome</keyword>
<evidence type="ECO:0000313" key="1">
    <source>
        <dbReference type="EMBL" id="KAF9733390.1"/>
    </source>
</evidence>
<evidence type="ECO:0000313" key="2">
    <source>
        <dbReference type="Proteomes" id="UP000756921"/>
    </source>
</evidence>
<dbReference type="OrthoDB" id="2135762at2759"/>
<dbReference type="PANTHER" id="PTHR31749">
    <property type="entry name" value="KINETOCHORE-ASSOCIATED PROTEIN NSL1 HOMOLOG"/>
    <property type="match status" value="1"/>
</dbReference>
<comment type="caution">
    <text evidence="1">The sequence shown here is derived from an EMBL/GenBank/DDBJ whole genome shotgun (WGS) entry which is preliminary data.</text>
</comment>
<dbReference type="Proteomes" id="UP000756921">
    <property type="component" value="Unassembled WGS sequence"/>
</dbReference>
<name>A0A9P6KNW3_9PLEO</name>
<organism evidence="1 2">
    <name type="scientific">Paraphaeosphaeria minitans</name>
    <dbReference type="NCBI Taxonomy" id="565426"/>
    <lineage>
        <taxon>Eukaryota</taxon>
        <taxon>Fungi</taxon>
        <taxon>Dikarya</taxon>
        <taxon>Ascomycota</taxon>
        <taxon>Pezizomycotina</taxon>
        <taxon>Dothideomycetes</taxon>
        <taxon>Pleosporomycetidae</taxon>
        <taxon>Pleosporales</taxon>
        <taxon>Massarineae</taxon>
        <taxon>Didymosphaeriaceae</taxon>
        <taxon>Paraphaeosphaeria</taxon>
    </lineage>
</organism>
<proteinExistence type="predicted"/>
<dbReference type="GO" id="GO:0000070">
    <property type="term" value="P:mitotic sister chromatid segregation"/>
    <property type="evidence" value="ECO:0007669"/>
    <property type="project" value="InterPro"/>
</dbReference>